<accession>A0A560HNF9</accession>
<proteinExistence type="predicted"/>
<sequence length="72" mass="7737">MRRLFGSDAKRAPAHRGGLDGRVANPASDIDYLPLGLTAEQIAALEEAFLGEQAATRATGRKAGLFWGRRGR</sequence>
<organism evidence="2 3">
    <name type="scientific">Nitrospirillum amazonense</name>
    <dbReference type="NCBI Taxonomy" id="28077"/>
    <lineage>
        <taxon>Bacteria</taxon>
        <taxon>Pseudomonadati</taxon>
        <taxon>Pseudomonadota</taxon>
        <taxon>Alphaproteobacteria</taxon>
        <taxon>Rhodospirillales</taxon>
        <taxon>Azospirillaceae</taxon>
        <taxon>Nitrospirillum</taxon>
    </lineage>
</organism>
<evidence type="ECO:0000256" key="1">
    <source>
        <dbReference type="SAM" id="MobiDB-lite"/>
    </source>
</evidence>
<gene>
    <name evidence="2" type="ORF">FBZ92_13951</name>
</gene>
<evidence type="ECO:0000313" key="3">
    <source>
        <dbReference type="Proteomes" id="UP000318050"/>
    </source>
</evidence>
<name>A0A560HNF9_9PROT</name>
<dbReference type="EMBL" id="VITT01000039">
    <property type="protein sequence ID" value="TWB47049.1"/>
    <property type="molecule type" value="Genomic_DNA"/>
</dbReference>
<comment type="caution">
    <text evidence="2">The sequence shown here is derived from an EMBL/GenBank/DDBJ whole genome shotgun (WGS) entry which is preliminary data.</text>
</comment>
<evidence type="ECO:0000313" key="2">
    <source>
        <dbReference type="EMBL" id="TWB47049.1"/>
    </source>
</evidence>
<feature type="region of interest" description="Disordered" evidence="1">
    <location>
        <begin position="1"/>
        <end position="20"/>
    </location>
</feature>
<dbReference type="AlphaFoldDB" id="A0A560HNF9"/>
<dbReference type="Proteomes" id="UP000318050">
    <property type="component" value="Unassembled WGS sequence"/>
</dbReference>
<protein>
    <submittedName>
        <fullName evidence="2">Uncharacterized protein</fullName>
    </submittedName>
</protein>
<reference evidence="2 3" key="1">
    <citation type="submission" date="2019-06" db="EMBL/GenBank/DDBJ databases">
        <title>Genomic Encyclopedia of Type Strains, Phase IV (KMG-V): Genome sequencing to study the core and pangenomes of soil and plant-associated prokaryotes.</title>
        <authorList>
            <person name="Whitman W."/>
        </authorList>
    </citation>
    <scope>NUCLEOTIDE SEQUENCE [LARGE SCALE GENOMIC DNA]</scope>
    <source>
        <strain evidence="2 3">BR 11140</strain>
    </source>
</reference>